<keyword evidence="2" id="KW-1185">Reference proteome</keyword>
<dbReference type="EMBL" id="KI394353">
    <property type="protein sequence ID" value="ERN03625.1"/>
    <property type="molecule type" value="Genomic_DNA"/>
</dbReference>
<dbReference type="Proteomes" id="UP000017836">
    <property type="component" value="Unassembled WGS sequence"/>
</dbReference>
<evidence type="ECO:0000313" key="1">
    <source>
        <dbReference type="EMBL" id="ERN03625.1"/>
    </source>
</evidence>
<reference evidence="2" key="1">
    <citation type="journal article" date="2013" name="Science">
        <title>The Amborella genome and the evolution of flowering plants.</title>
        <authorList>
            <consortium name="Amborella Genome Project"/>
        </authorList>
    </citation>
    <scope>NUCLEOTIDE SEQUENCE [LARGE SCALE GENOMIC DNA]</scope>
</reference>
<accession>W1P9G0</accession>
<protein>
    <submittedName>
        <fullName evidence="1">Uncharacterized protein</fullName>
    </submittedName>
</protein>
<name>W1P9G0_AMBTC</name>
<dbReference type="HOGENOM" id="CLU_1995698_0_0_1"/>
<proteinExistence type="predicted"/>
<sequence>MLPLSGIVSLTSVALPLSTMTMLFAMTLAQAFAGMLIRWATIPMAMSLYRICMPNTSVLLFHGASPSLTPVPPPLPPLHSPACLLACPLRCSTRLPHHHLNLNLVPCSPSVAASPIAPPLLPIPL</sequence>
<gene>
    <name evidence="1" type="ORF">AMTR_s00042p00225500</name>
</gene>
<dbReference type="AlphaFoldDB" id="W1P9G0"/>
<organism evidence="1 2">
    <name type="scientific">Amborella trichopoda</name>
    <dbReference type="NCBI Taxonomy" id="13333"/>
    <lineage>
        <taxon>Eukaryota</taxon>
        <taxon>Viridiplantae</taxon>
        <taxon>Streptophyta</taxon>
        <taxon>Embryophyta</taxon>
        <taxon>Tracheophyta</taxon>
        <taxon>Spermatophyta</taxon>
        <taxon>Magnoliopsida</taxon>
        <taxon>Amborellales</taxon>
        <taxon>Amborellaceae</taxon>
        <taxon>Amborella</taxon>
    </lineage>
</organism>
<evidence type="ECO:0000313" key="2">
    <source>
        <dbReference type="Proteomes" id="UP000017836"/>
    </source>
</evidence>
<dbReference type="Gramene" id="ERN03625">
    <property type="protein sequence ID" value="ERN03625"/>
    <property type="gene ID" value="AMTR_s00042p00225500"/>
</dbReference>